<dbReference type="PANTHER" id="PTHR42872:SF3">
    <property type="entry name" value="PROTEIN-GLUTAMATE METHYLESTERASE_PROTEIN-GLUTAMINE GLUTAMINASE 1"/>
    <property type="match status" value="1"/>
</dbReference>
<evidence type="ECO:0000256" key="3">
    <source>
        <dbReference type="HAMAP-Rule" id="MF_00099"/>
    </source>
</evidence>
<dbReference type="EC" id="3.1.1.61" evidence="3"/>
<dbReference type="GO" id="GO:0005737">
    <property type="term" value="C:cytoplasm"/>
    <property type="evidence" value="ECO:0007669"/>
    <property type="project" value="UniProtKB-SubCell"/>
</dbReference>
<dbReference type="InterPro" id="IPR000673">
    <property type="entry name" value="Sig_transdc_resp-reg_Me-estase"/>
</dbReference>
<dbReference type="GO" id="GO:0000156">
    <property type="term" value="F:phosphorelay response regulator activity"/>
    <property type="evidence" value="ECO:0007669"/>
    <property type="project" value="InterPro"/>
</dbReference>
<dbReference type="Gene3D" id="3.40.50.2300">
    <property type="match status" value="1"/>
</dbReference>
<dbReference type="GO" id="GO:0050568">
    <property type="term" value="F:protein-glutamine glutaminase activity"/>
    <property type="evidence" value="ECO:0007669"/>
    <property type="project" value="UniProtKB-UniRule"/>
</dbReference>
<feature type="modified residue" description="4-aspartylphosphate" evidence="3 5">
    <location>
        <position position="54"/>
    </location>
</feature>
<dbReference type="AlphaFoldDB" id="A0A410QCI1"/>
<dbReference type="PANTHER" id="PTHR42872">
    <property type="entry name" value="PROTEIN-GLUTAMATE METHYLESTERASE/PROTEIN-GLUTAMINE GLUTAMINASE"/>
    <property type="match status" value="1"/>
</dbReference>
<sequence>MIKVLIVDDSALIRKILSDILNEDEEIQVIAVASNGKDALEKIVLFKPDVVTLDMEMPVMDGIETLKNIVAKYNIPVLMISSLTTEGAEYTIRALEEGAVDFIPKPKNIFGLGGSAERKKIIDKVKIASRSNRRRLYKKIDISEPVKKKFDFDILSGSSYNNIVAIGTSTGGPRALQEIIPKIPYNINATIVIVQHMPPNFTKSLADRLNSLSQVLVKEGEEGEKLKRGYCYIAPGDYHLLVGKRGDDLFIKLNQSPPILGLRPAVDPMMESVANIEHKKKVGIILTGMGSDGTLGLKKVKEKKGFIIAQDEKSSVVFGMPRAAINIGIVDKILPLESIADEIINQVGVL</sequence>
<keyword evidence="9" id="KW-1185">Reference proteome</keyword>
<evidence type="ECO:0000256" key="2">
    <source>
        <dbReference type="ARBA" id="ARBA00048267"/>
    </source>
</evidence>
<keyword evidence="3 5" id="KW-0597">Phosphoprotein</keyword>
<dbReference type="GO" id="GO:0006935">
    <property type="term" value="P:chemotaxis"/>
    <property type="evidence" value="ECO:0007669"/>
    <property type="project" value="UniProtKB-UniRule"/>
</dbReference>
<dbReference type="Proteomes" id="UP000287969">
    <property type="component" value="Chromosome"/>
</dbReference>
<dbReference type="PIRSF" id="PIRSF000876">
    <property type="entry name" value="RR_chemtxs_CheB"/>
    <property type="match status" value="1"/>
</dbReference>
<evidence type="ECO:0000256" key="1">
    <source>
        <dbReference type="ARBA" id="ARBA00022801"/>
    </source>
</evidence>
<proteinExistence type="inferred from homology"/>
<feature type="active site" evidence="3 4">
    <location>
        <position position="196"/>
    </location>
</feature>
<feature type="domain" description="Response regulatory" evidence="6">
    <location>
        <begin position="3"/>
        <end position="120"/>
    </location>
</feature>
<dbReference type="InterPro" id="IPR035909">
    <property type="entry name" value="CheB_C"/>
</dbReference>
<comment type="catalytic activity">
    <reaction evidence="2 3">
        <text>[protein]-L-glutamate 5-O-methyl ester + H2O = L-glutamyl-[protein] + methanol + H(+)</text>
        <dbReference type="Rhea" id="RHEA:23236"/>
        <dbReference type="Rhea" id="RHEA-COMP:10208"/>
        <dbReference type="Rhea" id="RHEA-COMP:10311"/>
        <dbReference type="ChEBI" id="CHEBI:15377"/>
        <dbReference type="ChEBI" id="CHEBI:15378"/>
        <dbReference type="ChEBI" id="CHEBI:17790"/>
        <dbReference type="ChEBI" id="CHEBI:29973"/>
        <dbReference type="ChEBI" id="CHEBI:82795"/>
        <dbReference type="EC" id="3.1.1.61"/>
    </reaction>
</comment>
<dbReference type="Pfam" id="PF00072">
    <property type="entry name" value="Response_reg"/>
    <property type="match status" value="1"/>
</dbReference>
<comment type="catalytic activity">
    <reaction evidence="3">
        <text>L-glutaminyl-[protein] + H2O = L-glutamyl-[protein] + NH4(+)</text>
        <dbReference type="Rhea" id="RHEA:16441"/>
        <dbReference type="Rhea" id="RHEA-COMP:10207"/>
        <dbReference type="Rhea" id="RHEA-COMP:10208"/>
        <dbReference type="ChEBI" id="CHEBI:15377"/>
        <dbReference type="ChEBI" id="CHEBI:28938"/>
        <dbReference type="ChEBI" id="CHEBI:29973"/>
        <dbReference type="ChEBI" id="CHEBI:30011"/>
        <dbReference type="EC" id="3.5.1.44"/>
    </reaction>
</comment>
<dbReference type="HAMAP" id="MF_00099">
    <property type="entry name" value="CheB_chemtxs"/>
    <property type="match status" value="1"/>
</dbReference>
<dbReference type="NCBIfam" id="NF009206">
    <property type="entry name" value="PRK12555.1"/>
    <property type="match status" value="1"/>
</dbReference>
<dbReference type="SUPFAM" id="SSF52738">
    <property type="entry name" value="Methylesterase CheB, C-terminal domain"/>
    <property type="match status" value="1"/>
</dbReference>
<dbReference type="InterPro" id="IPR008248">
    <property type="entry name" value="CheB-like"/>
</dbReference>
<feature type="active site" evidence="3 4">
    <location>
        <position position="169"/>
    </location>
</feature>
<dbReference type="InterPro" id="IPR011006">
    <property type="entry name" value="CheY-like_superfamily"/>
</dbReference>
<comment type="PTM">
    <text evidence="3">Phosphorylated by CheA. Phosphorylation of the N-terminal regulatory domain activates the methylesterase activity.</text>
</comment>
<dbReference type="Gene3D" id="3.40.50.180">
    <property type="entry name" value="Methylesterase CheB, C-terminal domain"/>
    <property type="match status" value="1"/>
</dbReference>
<dbReference type="SMART" id="SM00448">
    <property type="entry name" value="REC"/>
    <property type="match status" value="1"/>
</dbReference>
<comment type="domain">
    <text evidence="3">Contains a C-terminal catalytic domain, and an N-terminal region which modulates catalytic activity.</text>
</comment>
<comment type="function">
    <text evidence="3">Involved in chemotaxis. Part of a chemotaxis signal transduction system that modulates chemotaxis in response to various stimuli. Catalyzes the demethylation of specific methylglutamate residues introduced into the chemoreceptors (methyl-accepting chemotaxis proteins or MCP) by CheR. Also mediates the irreversible deamidation of specific glutamine residues to glutamic acid.</text>
</comment>
<keyword evidence="1 3" id="KW-0378">Hydrolase</keyword>
<comment type="similarity">
    <text evidence="3">Belongs to the CheB family.</text>
</comment>
<dbReference type="KEGG" id="spoa:EQM13_08540"/>
<evidence type="ECO:0000259" key="7">
    <source>
        <dbReference type="PROSITE" id="PS50122"/>
    </source>
</evidence>
<organism evidence="8 9">
    <name type="scientific">Acidilutibacter cellobiosedens</name>
    <dbReference type="NCBI Taxonomy" id="2507161"/>
    <lineage>
        <taxon>Bacteria</taxon>
        <taxon>Bacillati</taxon>
        <taxon>Bacillota</taxon>
        <taxon>Tissierellia</taxon>
        <taxon>Tissierellales</taxon>
        <taxon>Acidilutibacteraceae</taxon>
        <taxon>Acidilutibacter</taxon>
    </lineage>
</organism>
<evidence type="ECO:0000313" key="9">
    <source>
        <dbReference type="Proteomes" id="UP000287969"/>
    </source>
</evidence>
<dbReference type="CDD" id="cd16432">
    <property type="entry name" value="CheB_Rec"/>
    <property type="match status" value="1"/>
</dbReference>
<keyword evidence="3 4" id="KW-0145">Chemotaxis</keyword>
<dbReference type="InterPro" id="IPR001789">
    <property type="entry name" value="Sig_transdc_resp-reg_receiver"/>
</dbReference>
<protein>
    <recommendedName>
        <fullName evidence="3">Protein-glutamate methylesterase/protein-glutamine glutaminase</fullName>
        <ecNumber evidence="3">3.1.1.61</ecNumber>
        <ecNumber evidence="3">3.5.1.44</ecNumber>
    </recommendedName>
</protein>
<name>A0A410QCI1_9FIRM</name>
<dbReference type="CDD" id="cd17541">
    <property type="entry name" value="REC_CheB-like"/>
    <property type="match status" value="1"/>
</dbReference>
<dbReference type="PROSITE" id="PS50110">
    <property type="entry name" value="RESPONSE_REGULATORY"/>
    <property type="match status" value="1"/>
</dbReference>
<dbReference type="GO" id="GO:0008984">
    <property type="term" value="F:protein-glutamate methylesterase activity"/>
    <property type="evidence" value="ECO:0007669"/>
    <property type="project" value="UniProtKB-UniRule"/>
</dbReference>
<gene>
    <name evidence="3" type="primary">cheB</name>
    <name evidence="8" type="ORF">EQM13_08540</name>
</gene>
<reference evidence="9" key="1">
    <citation type="submission" date="2019-01" db="EMBL/GenBank/DDBJ databases">
        <title>Draft genomes of a novel of Sporanaerobacter strains.</title>
        <authorList>
            <person name="Ma S."/>
        </authorList>
    </citation>
    <scope>NUCLEOTIDE SEQUENCE [LARGE SCALE GENOMIC DNA]</scope>
    <source>
        <strain evidence="9">NJN-17</strain>
    </source>
</reference>
<accession>A0A410QCI1</accession>
<feature type="domain" description="CheB-type methylesterase" evidence="7">
    <location>
        <begin position="154"/>
        <end position="350"/>
    </location>
</feature>
<evidence type="ECO:0000256" key="5">
    <source>
        <dbReference type="PROSITE-ProRule" id="PRU00169"/>
    </source>
</evidence>
<comment type="subcellular location">
    <subcellularLocation>
        <location evidence="3">Cytoplasm</location>
    </subcellularLocation>
</comment>
<dbReference type="SUPFAM" id="SSF52172">
    <property type="entry name" value="CheY-like"/>
    <property type="match status" value="1"/>
</dbReference>
<dbReference type="PROSITE" id="PS50122">
    <property type="entry name" value="CHEB"/>
    <property type="match status" value="1"/>
</dbReference>
<feature type="active site" evidence="3 4">
    <location>
        <position position="292"/>
    </location>
</feature>
<evidence type="ECO:0000259" key="6">
    <source>
        <dbReference type="PROSITE" id="PS50110"/>
    </source>
</evidence>
<keyword evidence="3" id="KW-0963">Cytoplasm</keyword>
<dbReference type="Pfam" id="PF01339">
    <property type="entry name" value="CheB_methylest"/>
    <property type="match status" value="1"/>
</dbReference>
<dbReference type="EMBL" id="CP035282">
    <property type="protein sequence ID" value="QAT61629.1"/>
    <property type="molecule type" value="Genomic_DNA"/>
</dbReference>
<dbReference type="OrthoDB" id="9793421at2"/>
<dbReference type="EC" id="3.5.1.44" evidence="3"/>
<dbReference type="NCBIfam" id="NF001965">
    <property type="entry name" value="PRK00742.1"/>
    <property type="match status" value="1"/>
</dbReference>
<evidence type="ECO:0000256" key="4">
    <source>
        <dbReference type="PROSITE-ProRule" id="PRU00050"/>
    </source>
</evidence>
<dbReference type="RefSeq" id="WP_114217792.1">
    <property type="nucleotide sequence ID" value="NZ_CP035282.1"/>
</dbReference>
<evidence type="ECO:0000313" key="8">
    <source>
        <dbReference type="EMBL" id="QAT61629.1"/>
    </source>
</evidence>